<feature type="transmembrane region" description="Helical" evidence="6">
    <location>
        <begin position="122"/>
        <end position="142"/>
    </location>
</feature>
<evidence type="ECO:0000256" key="4">
    <source>
        <dbReference type="ARBA" id="ARBA00022989"/>
    </source>
</evidence>
<name>A0A0R2BJH7_SECCO</name>
<evidence type="ECO:0000256" key="6">
    <source>
        <dbReference type="SAM" id="Phobius"/>
    </source>
</evidence>
<feature type="transmembrane region" description="Helical" evidence="6">
    <location>
        <begin position="183"/>
        <end position="203"/>
    </location>
</feature>
<keyword evidence="5 6" id="KW-0472">Membrane</keyword>
<dbReference type="PATRIC" id="fig|1423733.4.peg.1893"/>
<feature type="transmembrane region" description="Helical" evidence="6">
    <location>
        <begin position="154"/>
        <end position="177"/>
    </location>
</feature>
<feature type="transmembrane region" description="Helical" evidence="6">
    <location>
        <begin position="467"/>
        <end position="489"/>
    </location>
</feature>
<keyword evidence="4 6" id="KW-1133">Transmembrane helix</keyword>
<dbReference type="PANTHER" id="PTHR30250">
    <property type="entry name" value="PST FAMILY PREDICTED COLANIC ACID TRANSPORTER"/>
    <property type="match status" value="1"/>
</dbReference>
<feature type="transmembrane region" description="Helical" evidence="6">
    <location>
        <begin position="439"/>
        <end position="461"/>
    </location>
</feature>
<protein>
    <recommendedName>
        <fullName evidence="9">Transporter</fullName>
    </recommendedName>
</protein>
<evidence type="ECO:0008006" key="9">
    <source>
        <dbReference type="Google" id="ProtNLM"/>
    </source>
</evidence>
<dbReference type="RefSeq" id="WP_056995929.1">
    <property type="nucleotide sequence ID" value="NZ_AYYR01000004.1"/>
</dbReference>
<dbReference type="InterPro" id="IPR002797">
    <property type="entry name" value="Polysacc_synth"/>
</dbReference>
<dbReference type="EMBL" id="AYYR01000004">
    <property type="protein sequence ID" value="KRM77908.1"/>
    <property type="molecule type" value="Genomic_DNA"/>
</dbReference>
<proteinExistence type="predicted"/>
<keyword evidence="3 6" id="KW-0812">Transmembrane</keyword>
<sequence>MTRSQKTVKNVFFSTGAYMLQLLLSMIVRVFFVHDIGREYLGLNSVYASVMSLISIADLGLDTVFVYLLYRPLRGNDYPAIRGVLHLYRQIYRVIAAVIALIGVVLLPFIPQILGGRVSLKGTYVIFVLYVINAVVGYLNAYKRSLLIADQNSYIVNGVSSGILMLVDAAQIVFIVITHDPVGYMVIQVAGTVLTNLIITGIAKRRYTRVFREAHYVIDNQQKRTLWQNGIGGVSNKIGGIVVVSSDNILLAMFTNLVTVGMYSNYTVLTTALTNLMQTVSTAVTPSIGQLGVTSDRQHLKAIFLELSFIIYTLAGVIFCAFYGWISPFVLLWVGASNVFAPLLTWLVATNLWLNLIRVPSWMFADSFGLQWVQRWKAVVEAIVNLGLSLLFLVVFKWGIAGVLLGTILSTILIVLWYEPWTIFNHVIPGMTLGKYARFNLPFLGLFLLASGLYSLNLHYFPVKTMWLQNAAGATGILAVLVIGFLIIFRNNVYFKRMLDRCRHSLSRQKN</sequence>
<evidence type="ECO:0000256" key="3">
    <source>
        <dbReference type="ARBA" id="ARBA00022692"/>
    </source>
</evidence>
<feature type="transmembrane region" description="Helical" evidence="6">
    <location>
        <begin position="332"/>
        <end position="354"/>
    </location>
</feature>
<dbReference type="AlphaFoldDB" id="A0A0R2BJH7"/>
<feature type="transmembrane region" description="Helical" evidence="6">
    <location>
        <begin position="400"/>
        <end position="418"/>
    </location>
</feature>
<dbReference type="Pfam" id="PF01943">
    <property type="entry name" value="Polysacc_synt"/>
    <property type="match status" value="1"/>
</dbReference>
<evidence type="ECO:0000313" key="8">
    <source>
        <dbReference type="Proteomes" id="UP000051845"/>
    </source>
</evidence>
<keyword evidence="2" id="KW-1003">Cell membrane</keyword>
<comment type="subcellular location">
    <subcellularLocation>
        <location evidence="1">Cell membrane</location>
        <topology evidence="1">Multi-pass membrane protein</topology>
    </subcellularLocation>
</comment>
<feature type="transmembrane region" description="Helical" evidence="6">
    <location>
        <begin position="12"/>
        <end position="34"/>
    </location>
</feature>
<dbReference type="Proteomes" id="UP000051845">
    <property type="component" value="Unassembled WGS sequence"/>
</dbReference>
<evidence type="ECO:0000256" key="5">
    <source>
        <dbReference type="ARBA" id="ARBA00023136"/>
    </source>
</evidence>
<evidence type="ECO:0000256" key="2">
    <source>
        <dbReference type="ARBA" id="ARBA00022475"/>
    </source>
</evidence>
<gene>
    <name evidence="7" type="ORF">FC82_GL001797</name>
</gene>
<feature type="transmembrane region" description="Helical" evidence="6">
    <location>
        <begin position="303"/>
        <end position="326"/>
    </location>
</feature>
<evidence type="ECO:0000313" key="7">
    <source>
        <dbReference type="EMBL" id="KRM77908.1"/>
    </source>
</evidence>
<feature type="transmembrane region" description="Helical" evidence="6">
    <location>
        <begin position="46"/>
        <end position="70"/>
    </location>
</feature>
<comment type="caution">
    <text evidence="7">The sequence shown here is derived from an EMBL/GenBank/DDBJ whole genome shotgun (WGS) entry which is preliminary data.</text>
</comment>
<feature type="transmembrane region" description="Helical" evidence="6">
    <location>
        <begin position="375"/>
        <end position="394"/>
    </location>
</feature>
<evidence type="ECO:0000256" key="1">
    <source>
        <dbReference type="ARBA" id="ARBA00004651"/>
    </source>
</evidence>
<feature type="transmembrane region" description="Helical" evidence="6">
    <location>
        <begin position="91"/>
        <end position="110"/>
    </location>
</feature>
<organism evidence="7 8">
    <name type="scientific">Secundilactobacillus collinoides DSM 20515 = JCM 1123</name>
    <dbReference type="NCBI Taxonomy" id="1423733"/>
    <lineage>
        <taxon>Bacteria</taxon>
        <taxon>Bacillati</taxon>
        <taxon>Bacillota</taxon>
        <taxon>Bacilli</taxon>
        <taxon>Lactobacillales</taxon>
        <taxon>Lactobacillaceae</taxon>
        <taxon>Secundilactobacillus</taxon>
    </lineage>
</organism>
<reference evidence="7 8" key="1">
    <citation type="journal article" date="2015" name="Genome Announc.">
        <title>Expanding the biotechnology potential of lactobacilli through comparative genomics of 213 strains and associated genera.</title>
        <authorList>
            <person name="Sun Z."/>
            <person name="Harris H.M."/>
            <person name="McCann A."/>
            <person name="Guo C."/>
            <person name="Argimon S."/>
            <person name="Zhang W."/>
            <person name="Yang X."/>
            <person name="Jeffery I.B."/>
            <person name="Cooney J.C."/>
            <person name="Kagawa T.F."/>
            <person name="Liu W."/>
            <person name="Song Y."/>
            <person name="Salvetti E."/>
            <person name="Wrobel A."/>
            <person name="Rasinkangas P."/>
            <person name="Parkhill J."/>
            <person name="Rea M.C."/>
            <person name="O'Sullivan O."/>
            <person name="Ritari J."/>
            <person name="Douillard F.P."/>
            <person name="Paul Ross R."/>
            <person name="Yang R."/>
            <person name="Briner A.E."/>
            <person name="Felis G.E."/>
            <person name="de Vos W.M."/>
            <person name="Barrangou R."/>
            <person name="Klaenhammer T.R."/>
            <person name="Caufield P.W."/>
            <person name="Cui Y."/>
            <person name="Zhang H."/>
            <person name="O'Toole P.W."/>
        </authorList>
    </citation>
    <scope>NUCLEOTIDE SEQUENCE [LARGE SCALE GENOMIC DNA]</scope>
    <source>
        <strain evidence="7 8">DSM 20515</strain>
    </source>
</reference>
<accession>A0A0R2BJH7</accession>
<dbReference type="PANTHER" id="PTHR30250:SF26">
    <property type="entry name" value="PSMA PROTEIN"/>
    <property type="match status" value="1"/>
</dbReference>
<dbReference type="GO" id="GO:0005886">
    <property type="term" value="C:plasma membrane"/>
    <property type="evidence" value="ECO:0007669"/>
    <property type="project" value="UniProtKB-SubCell"/>
</dbReference>
<dbReference type="InterPro" id="IPR050833">
    <property type="entry name" value="Poly_Biosynth_Transport"/>
</dbReference>